<dbReference type="InterPro" id="IPR036420">
    <property type="entry name" value="BRCT_dom_sf"/>
</dbReference>
<accession>A0ABP3FF66</accession>
<gene>
    <name evidence="2" type="ORF">GCM10009129_09940</name>
</gene>
<evidence type="ECO:0000256" key="1">
    <source>
        <dbReference type="SAM" id="MobiDB-lite"/>
    </source>
</evidence>
<dbReference type="EMBL" id="BAAAFR010000001">
    <property type="protein sequence ID" value="GAA0314663.1"/>
    <property type="molecule type" value="Genomic_DNA"/>
</dbReference>
<dbReference type="SUPFAM" id="SSF52113">
    <property type="entry name" value="BRCT domain"/>
    <property type="match status" value="1"/>
</dbReference>
<dbReference type="RefSeq" id="WP_201503539.1">
    <property type="nucleotide sequence ID" value="NZ_BAAAFR010000001.1"/>
</dbReference>
<organism evidence="2 3">
    <name type="scientific">Psychrobacter aestuarii</name>
    <dbReference type="NCBI Taxonomy" id="556327"/>
    <lineage>
        <taxon>Bacteria</taxon>
        <taxon>Pseudomonadati</taxon>
        <taxon>Pseudomonadota</taxon>
        <taxon>Gammaproteobacteria</taxon>
        <taxon>Moraxellales</taxon>
        <taxon>Moraxellaceae</taxon>
        <taxon>Psychrobacter</taxon>
    </lineage>
</organism>
<proteinExistence type="predicted"/>
<dbReference type="Gene3D" id="3.40.50.10190">
    <property type="entry name" value="BRCT domain"/>
    <property type="match status" value="1"/>
</dbReference>
<reference evidence="3" key="1">
    <citation type="journal article" date="2019" name="Int. J. Syst. Evol. Microbiol.">
        <title>The Global Catalogue of Microorganisms (GCM) 10K type strain sequencing project: providing services to taxonomists for standard genome sequencing and annotation.</title>
        <authorList>
            <consortium name="The Broad Institute Genomics Platform"/>
            <consortium name="The Broad Institute Genome Sequencing Center for Infectious Disease"/>
            <person name="Wu L."/>
            <person name="Ma J."/>
        </authorList>
    </citation>
    <scope>NUCLEOTIDE SEQUENCE [LARGE SCALE GENOMIC DNA]</scope>
    <source>
        <strain evidence="3">JCM 16343</strain>
    </source>
</reference>
<feature type="region of interest" description="Disordered" evidence="1">
    <location>
        <begin position="999"/>
        <end position="1029"/>
    </location>
</feature>
<evidence type="ECO:0000313" key="2">
    <source>
        <dbReference type="EMBL" id="GAA0314663.1"/>
    </source>
</evidence>
<keyword evidence="3" id="KW-1185">Reference proteome</keyword>
<comment type="caution">
    <text evidence="2">The sequence shown here is derived from an EMBL/GenBank/DDBJ whole genome shotgun (WGS) entry which is preliminary data.</text>
</comment>
<sequence>MYLSFSYIYQAWQAEDPNLIEKLDQLARQPDAPRDTPLPDDVLTFERFLATIFAPEFRALPPEVQFAKRVELMAQLESADGSYTLPPRYQTYVILLALWGDNRPYARAMLIQAIDTLPLTYGVWRGLKYIYKQAEYRQDYEIFAHIAAKVDLYRFDQHLKNAVSLRTKTYISLRAWRYLRHLGTHLPICYTDAAVRVLASIDAEMTLGSSARVNSWVLNHICFHHEVHYGVNRFVHNAPRKLFSAEGRAFASAWQRDETPLFTLLANAKNEAIRQFATDSLKHDFKIKLKDTDAPTIQYLSAGTRSCARDELVTWLLERSSSLEKSQFMTLGLHDVVLSLLHSDYSKAYQYAISYATSYAKDIDLDTLLLLAVSRHASIRDFAMQMILSRHPIKDIGVQGWGQLLETPYHFKTASNQLTAHFTRKELTPEWFRARLLGNSPEAVSFAIQQLPKLYSAKTLGADFFIDIARTLLPTYSQNQAACMDFVLEELRKTDLSTIDPSVWQYLLLHPLAQETLSDWIDTDVIAATRLPMDYWHALAYEPDWQAGVQPNGVIYNAVFDQVDTAIKTTVYQDWFSYLSFDVYFATEWVHHWLSDVRRFVPTALGFDWLLMLAHSDTAMYRKFAIDCMNKGFLPADFAEPETNPATNINSNQSGDKKSNIDFEQQRFLFTGKMQSMSRSAAEAEVKAHNGLISSGVNNSLDYLVIGDEGSPFYGHGRKGSKQLKAEKLIEAGASMHIISETAFLQMLSGTTREASTDATLAGTERLWSMATDDPTAPISELAIYYMSHHHDSIHMSLTDRPVDSNAAIPNAFFSAERVVPLLSSGHSNLREFGLLLARHELARWQLTPKLWLSLAESTHQEVQHLLQQALFDKPNISNRLYHIDSSRYSTAMINALISSKQTHARRIGIALLKQHPQFQDVRLLYLLTQSSHRDIRYAAVSMLWQQYKHKAVIPSRHQYTEDGKNKGAENNTKNAPQSLPADIEQLLLLLRRGLFELPPGRMRNPEQKTAAKKHNKYRTDDPSTPSELSQSLLSASQAKLALIETFRDIALTDMSFAALIIADLYTFTHSAGKMERHASLTAVTRLLHRYPTLREHLLPAPA</sequence>
<dbReference type="CDD" id="cd17748">
    <property type="entry name" value="BRCT_DNA_ligase_like"/>
    <property type="match status" value="1"/>
</dbReference>
<protein>
    <recommendedName>
        <fullName evidence="4">BRCT domain-containing protein</fullName>
    </recommendedName>
</protein>
<name>A0ABP3FF66_9GAMM</name>
<evidence type="ECO:0000313" key="3">
    <source>
        <dbReference type="Proteomes" id="UP001501787"/>
    </source>
</evidence>
<dbReference type="Proteomes" id="UP001501787">
    <property type="component" value="Unassembled WGS sequence"/>
</dbReference>
<evidence type="ECO:0008006" key="4">
    <source>
        <dbReference type="Google" id="ProtNLM"/>
    </source>
</evidence>